<keyword evidence="1 4" id="KW-0378">Hydrolase</keyword>
<gene>
    <name evidence="4" type="ORF">CfE428DRAFT_6556</name>
</gene>
<dbReference type="InterPro" id="IPR049492">
    <property type="entry name" value="BD-FAE-like_dom"/>
</dbReference>
<keyword evidence="4" id="KW-0858">Xylan degradation</keyword>
<keyword evidence="4" id="KW-0326">Glycosidase</keyword>
<organism evidence="4 5">
    <name type="scientific">Chthoniobacter flavus Ellin428</name>
    <dbReference type="NCBI Taxonomy" id="497964"/>
    <lineage>
        <taxon>Bacteria</taxon>
        <taxon>Pseudomonadati</taxon>
        <taxon>Verrucomicrobiota</taxon>
        <taxon>Spartobacteria</taxon>
        <taxon>Chthoniobacterales</taxon>
        <taxon>Chthoniobacteraceae</taxon>
        <taxon>Chthoniobacter</taxon>
    </lineage>
</organism>
<dbReference type="PANTHER" id="PTHR48081">
    <property type="entry name" value="AB HYDROLASE SUPERFAMILY PROTEIN C4A8.06C"/>
    <property type="match status" value="1"/>
</dbReference>
<dbReference type="Proteomes" id="UP000005824">
    <property type="component" value="Unassembled WGS sequence"/>
</dbReference>
<dbReference type="AlphaFoldDB" id="B4DCB5"/>
<keyword evidence="4" id="KW-0119">Carbohydrate metabolism</keyword>
<evidence type="ECO:0000313" key="4">
    <source>
        <dbReference type="EMBL" id="EDY15904.1"/>
    </source>
</evidence>
<dbReference type="RefSeq" id="WP_006983873.1">
    <property type="nucleotide sequence ID" value="NZ_ABVL01000047.1"/>
</dbReference>
<dbReference type="eggNOG" id="COG0657">
    <property type="taxonomic scope" value="Bacteria"/>
</dbReference>
<proteinExistence type="predicted"/>
<feature type="domain" description="BD-FAE-like" evidence="3">
    <location>
        <begin position="93"/>
        <end position="182"/>
    </location>
</feature>
<dbReference type="STRING" id="497964.CfE428DRAFT_6556"/>
<dbReference type="PANTHER" id="PTHR48081:SF6">
    <property type="entry name" value="PEPTIDASE S9 PROLYL OLIGOPEPTIDASE CATALYTIC DOMAIN-CONTAINING PROTEIN"/>
    <property type="match status" value="1"/>
</dbReference>
<sequence>MFSRLFAFLILTVTAVAQTPTPPIAPTSTVDVWPEGKMPGKGAHEPETAVPRNDGFHRITNVSRPTLALYLMAGTGGAGSPATGSGQGSAAGAGPTPAMIVCPGGGYSYTVIDKEGTEIAAWLNSNGISALVLKYRTPNNRAGALQDIQRALSLARAHATEWNIDPKRVGVIGFSAGGNLAAKSSAPPEERSYPAVDAVDQQSCRPDCAVLVYPAYLDDKAAHVSPDLNLKAAIPPTLIVHSEDDKTHVVGSKIYDAALTEAKVAHEFKLYPTGGHGYGLHCDRDAKAWPQDALEWLRKIGFR</sequence>
<keyword evidence="2" id="KW-0732">Signal</keyword>
<feature type="signal peptide" evidence="2">
    <location>
        <begin position="1"/>
        <end position="17"/>
    </location>
</feature>
<evidence type="ECO:0000256" key="2">
    <source>
        <dbReference type="SAM" id="SignalP"/>
    </source>
</evidence>
<dbReference type="EMBL" id="ABVL01000047">
    <property type="protein sequence ID" value="EDY15904.1"/>
    <property type="molecule type" value="Genomic_DNA"/>
</dbReference>
<protein>
    <submittedName>
        <fullName evidence="4">Xylanase</fullName>
    </submittedName>
</protein>
<keyword evidence="4" id="KW-0624">Polysaccharide degradation</keyword>
<evidence type="ECO:0000313" key="5">
    <source>
        <dbReference type="Proteomes" id="UP000005824"/>
    </source>
</evidence>
<comment type="caution">
    <text evidence="4">The sequence shown here is derived from an EMBL/GenBank/DDBJ whole genome shotgun (WGS) entry which is preliminary data.</text>
</comment>
<keyword evidence="5" id="KW-1185">Reference proteome</keyword>
<dbReference type="InParanoid" id="B4DCB5"/>
<feature type="chain" id="PRO_5002800747" evidence="2">
    <location>
        <begin position="18"/>
        <end position="303"/>
    </location>
</feature>
<dbReference type="InterPro" id="IPR029058">
    <property type="entry name" value="AB_hydrolase_fold"/>
</dbReference>
<dbReference type="InterPro" id="IPR050300">
    <property type="entry name" value="GDXG_lipolytic_enzyme"/>
</dbReference>
<accession>B4DCB5</accession>
<evidence type="ECO:0000259" key="3">
    <source>
        <dbReference type="Pfam" id="PF20434"/>
    </source>
</evidence>
<evidence type="ECO:0000256" key="1">
    <source>
        <dbReference type="ARBA" id="ARBA00022801"/>
    </source>
</evidence>
<dbReference type="GO" id="GO:0045493">
    <property type="term" value="P:xylan catabolic process"/>
    <property type="evidence" value="ECO:0007669"/>
    <property type="project" value="UniProtKB-KW"/>
</dbReference>
<name>B4DCB5_9BACT</name>
<reference evidence="4 5" key="1">
    <citation type="journal article" date="2011" name="J. Bacteriol.">
        <title>Genome sequence of Chthoniobacter flavus Ellin428, an aerobic heterotrophic soil bacterium.</title>
        <authorList>
            <person name="Kant R."/>
            <person name="van Passel M.W."/>
            <person name="Palva A."/>
            <person name="Lucas S."/>
            <person name="Lapidus A."/>
            <person name="Glavina Del Rio T."/>
            <person name="Dalin E."/>
            <person name="Tice H."/>
            <person name="Bruce D."/>
            <person name="Goodwin L."/>
            <person name="Pitluck S."/>
            <person name="Larimer F.W."/>
            <person name="Land M.L."/>
            <person name="Hauser L."/>
            <person name="Sangwan P."/>
            <person name="de Vos W.M."/>
            <person name="Janssen P.H."/>
            <person name="Smidt H."/>
        </authorList>
    </citation>
    <scope>NUCLEOTIDE SEQUENCE [LARGE SCALE GENOMIC DNA]</scope>
    <source>
        <strain evidence="4 5">Ellin428</strain>
    </source>
</reference>
<dbReference type="GO" id="GO:0016798">
    <property type="term" value="F:hydrolase activity, acting on glycosyl bonds"/>
    <property type="evidence" value="ECO:0007669"/>
    <property type="project" value="UniProtKB-KW"/>
</dbReference>
<dbReference type="Gene3D" id="3.40.50.1820">
    <property type="entry name" value="alpha/beta hydrolase"/>
    <property type="match status" value="1"/>
</dbReference>
<dbReference type="SUPFAM" id="SSF53474">
    <property type="entry name" value="alpha/beta-Hydrolases"/>
    <property type="match status" value="1"/>
</dbReference>
<dbReference type="Pfam" id="PF20434">
    <property type="entry name" value="BD-FAE"/>
    <property type="match status" value="1"/>
</dbReference>